<evidence type="ECO:0000256" key="3">
    <source>
        <dbReference type="ARBA" id="ARBA00022679"/>
    </source>
</evidence>
<comment type="similarity">
    <text evidence="5">Belongs to the methyltransferase superfamily. Tam family.</text>
</comment>
<dbReference type="PANTHER" id="PTHR43861">
    <property type="entry name" value="TRANS-ACONITATE 2-METHYLTRANSFERASE-RELATED"/>
    <property type="match status" value="1"/>
</dbReference>
<accession>A0AAU7S658</accession>
<evidence type="ECO:0000256" key="2">
    <source>
        <dbReference type="ARBA" id="ARBA00022603"/>
    </source>
</evidence>
<dbReference type="HAMAP" id="MF_00560">
    <property type="entry name" value="Tran_acon_Me_trans"/>
    <property type="match status" value="1"/>
</dbReference>
<evidence type="ECO:0000313" key="7">
    <source>
        <dbReference type="EMBL" id="XBT97953.1"/>
    </source>
</evidence>
<dbReference type="AlphaFoldDB" id="A0AAU7S658"/>
<keyword evidence="4 5" id="KW-0949">S-adenosyl-L-methionine</keyword>
<dbReference type="InterPro" id="IPR029063">
    <property type="entry name" value="SAM-dependent_MTases_sf"/>
</dbReference>
<proteinExistence type="inferred from homology"/>
<evidence type="ECO:0000259" key="6">
    <source>
        <dbReference type="Pfam" id="PF13649"/>
    </source>
</evidence>
<dbReference type="Gene3D" id="1.10.150.290">
    <property type="entry name" value="S-adenosyl-L-methionine-dependent methyltransferases"/>
    <property type="match status" value="1"/>
</dbReference>
<comment type="subcellular location">
    <subcellularLocation>
        <location evidence="5">Cytoplasm</location>
    </subcellularLocation>
</comment>
<sequence>MTDVWSPSSYLKFEDHRTRPSIDLLARVVNENPAHVTDLGCGPGNSTALLAARYGARVITGMDSSPKMIEAARQRLPECMFHEADVSAWAPKAPQDVIFANAVLQWLPDHQTLLPRLIGSLQAGGTLAVQMPDNLDEPSHVSMRVAASDPRWSDRLAAANSERTTILSATEYWSILKSQARQVDIWRTTYHHPLQGLDGIVEWFKSTGLLPYLSRLPNDDRLAYLERYEALLKESYPVLPDGTVLLAFPRIFLVAVR</sequence>
<gene>
    <name evidence="5 7" type="primary">tam</name>
    <name evidence="7" type="ORF">ABM479_34290</name>
</gene>
<dbReference type="NCBIfam" id="NF002463">
    <property type="entry name" value="PRK01683.1"/>
    <property type="match status" value="1"/>
</dbReference>
<dbReference type="InterPro" id="IPR041698">
    <property type="entry name" value="Methyltransf_25"/>
</dbReference>
<dbReference type="CDD" id="cd02440">
    <property type="entry name" value="AdoMet_MTases"/>
    <property type="match status" value="1"/>
</dbReference>
<geneLocation type="plasmid" evidence="7">
    <name>unnamed4</name>
</geneLocation>
<reference evidence="7" key="1">
    <citation type="submission" date="2024-06" db="EMBL/GenBank/DDBJ databases">
        <authorList>
            <person name="Li T."/>
            <person name="Gao R."/>
        </authorList>
    </citation>
    <scope>NUCLEOTIDE SEQUENCE</scope>
    <source>
        <strain evidence="7">ZPR3</strain>
        <plasmid evidence="7">unnamed4</plasmid>
    </source>
</reference>
<keyword evidence="2 5" id="KW-0489">Methyltransferase</keyword>
<dbReference type="RefSeq" id="WP_349963211.1">
    <property type="nucleotide sequence ID" value="NZ_CP157964.1"/>
</dbReference>
<comment type="catalytic activity">
    <reaction evidence="5">
        <text>trans-aconitate + S-adenosyl-L-methionine = (E)-3-(methoxycarbonyl)pent-2-enedioate + S-adenosyl-L-homocysteine</text>
        <dbReference type="Rhea" id="RHEA:14969"/>
        <dbReference type="ChEBI" id="CHEBI:15708"/>
        <dbReference type="ChEBI" id="CHEBI:57470"/>
        <dbReference type="ChEBI" id="CHEBI:57856"/>
        <dbReference type="ChEBI" id="CHEBI:59789"/>
        <dbReference type="EC" id="2.1.1.144"/>
    </reaction>
</comment>
<dbReference type="InterPro" id="IPR023149">
    <property type="entry name" value="Trans_acon_MeTrfase_C"/>
</dbReference>
<feature type="domain" description="Methyltransferase" evidence="6">
    <location>
        <begin position="36"/>
        <end position="125"/>
    </location>
</feature>
<name>A0AAU7S658_9HYPH</name>
<dbReference type="EC" id="2.1.1.144" evidence="5"/>
<dbReference type="GO" id="GO:0030798">
    <property type="term" value="F:trans-aconitate 2-methyltransferase activity"/>
    <property type="evidence" value="ECO:0007669"/>
    <property type="project" value="UniProtKB-UniRule"/>
</dbReference>
<keyword evidence="3 5" id="KW-0808">Transferase</keyword>
<dbReference type="GO" id="GO:0032259">
    <property type="term" value="P:methylation"/>
    <property type="evidence" value="ECO:0007669"/>
    <property type="project" value="UniProtKB-KW"/>
</dbReference>
<dbReference type="EMBL" id="CP157964">
    <property type="protein sequence ID" value="XBT97953.1"/>
    <property type="molecule type" value="Genomic_DNA"/>
</dbReference>
<organism evidence="7">
    <name type="scientific">Rhizobium sp. ZPR3</name>
    <dbReference type="NCBI Taxonomy" id="3158967"/>
    <lineage>
        <taxon>Bacteria</taxon>
        <taxon>Pseudomonadati</taxon>
        <taxon>Pseudomonadota</taxon>
        <taxon>Alphaproteobacteria</taxon>
        <taxon>Hyphomicrobiales</taxon>
        <taxon>Rhizobiaceae</taxon>
        <taxon>Rhizobium/Agrobacterium group</taxon>
        <taxon>Rhizobium</taxon>
    </lineage>
</organism>
<dbReference type="Pfam" id="PF13649">
    <property type="entry name" value="Methyltransf_25"/>
    <property type="match status" value="1"/>
</dbReference>
<evidence type="ECO:0000256" key="1">
    <source>
        <dbReference type="ARBA" id="ARBA00022490"/>
    </source>
</evidence>
<dbReference type="InterPro" id="IPR023506">
    <property type="entry name" value="Trans-aconitate_MeTrfase"/>
</dbReference>
<dbReference type="SUPFAM" id="SSF53335">
    <property type="entry name" value="S-adenosyl-L-methionine-dependent methyltransferases"/>
    <property type="match status" value="1"/>
</dbReference>
<dbReference type="GO" id="GO:0005737">
    <property type="term" value="C:cytoplasm"/>
    <property type="evidence" value="ECO:0007669"/>
    <property type="project" value="UniProtKB-SubCell"/>
</dbReference>
<dbReference type="Gene3D" id="3.40.50.150">
    <property type="entry name" value="Vaccinia Virus protein VP39"/>
    <property type="match status" value="1"/>
</dbReference>
<protein>
    <recommendedName>
        <fullName evidence="5">Trans-aconitate 2-methyltransferase</fullName>
        <ecNumber evidence="5">2.1.1.144</ecNumber>
    </recommendedName>
</protein>
<comment type="function">
    <text evidence="5">Catalyzes the S-adenosylmethionine monomethyl esterification of trans-aconitate.</text>
</comment>
<evidence type="ECO:0000256" key="4">
    <source>
        <dbReference type="ARBA" id="ARBA00022691"/>
    </source>
</evidence>
<dbReference type="PANTHER" id="PTHR43861:SF1">
    <property type="entry name" value="TRANS-ACONITATE 2-METHYLTRANSFERASE"/>
    <property type="match status" value="1"/>
</dbReference>
<evidence type="ECO:0000256" key="5">
    <source>
        <dbReference type="HAMAP-Rule" id="MF_00560"/>
    </source>
</evidence>
<keyword evidence="1 5" id="KW-0963">Cytoplasm</keyword>
<keyword evidence="7" id="KW-0614">Plasmid</keyword>